<dbReference type="PANTHER" id="PTHR12507">
    <property type="entry name" value="REDUCED GROWTH PHENOTYPE 1 RGP1, YEAST -RELATED"/>
    <property type="match status" value="1"/>
</dbReference>
<reference evidence="1" key="1">
    <citation type="submission" date="2017-05" db="UniProtKB">
        <authorList>
            <consortium name="EnsemblMetazoa"/>
        </authorList>
    </citation>
    <scope>IDENTIFICATION</scope>
</reference>
<dbReference type="InParanoid" id="A0A1X7VWN3"/>
<evidence type="ECO:0008006" key="2">
    <source>
        <dbReference type="Google" id="ProtNLM"/>
    </source>
</evidence>
<dbReference type="InterPro" id="IPR014848">
    <property type="entry name" value="Rgp1"/>
</dbReference>
<dbReference type="OMA" id="CQVRCVQ"/>
<name>A0A1X7VWN3_AMPQE</name>
<proteinExistence type="predicted"/>
<dbReference type="eggNOG" id="KOG4469">
    <property type="taxonomic scope" value="Eukaryota"/>
</dbReference>
<sequence length="378" mass="41159">MAEVTVRVDSNGAFVAGDTLQCQLIFSNKDTSPQTIAWVGAQIHCQRLVRESVLKLKASEQLSSPITETAFFPNRGNDAIGERGSSILSTRSTVLLCNVTINPSETKTVSYTEIIPLGGPPSFHGHIVRYVYKLAVGVQKPNCPAQITRLPIRVIQIPDHLRRPLLASPQISNPFLVSEECESASELGLEAIALESCKRSTASFTLTASGECIGRVVVPRTSYRLGDEVTAIFDCSLSVHPVLQVTASLVYIETINKECVLPSVTLKPVVTQVAQQTKSCTNSLITHYSLPVPPTLAQSFSDSTVKLHWEIQFHLLISRGLWTNTHTVQQSLGPGGGVAELWSGPSSQNVDTIDWCLPVTMLPTLYSEDPMPQQTLQL</sequence>
<accession>A0A1X7VWN3</accession>
<dbReference type="Pfam" id="PF08737">
    <property type="entry name" value="Rgp1"/>
    <property type="match status" value="2"/>
</dbReference>
<dbReference type="AlphaFoldDB" id="A0A1X7VWN3"/>
<evidence type="ECO:0000313" key="1">
    <source>
        <dbReference type="EnsemblMetazoa" id="Aqu2.1.44281_001"/>
    </source>
</evidence>
<dbReference type="STRING" id="400682.A0A1X7VWN3"/>
<protein>
    <recommendedName>
        <fullName evidence="2">Arrestin C-terminal-like domain-containing protein</fullName>
    </recommendedName>
</protein>
<dbReference type="OrthoDB" id="1918at2759"/>
<dbReference type="EnsemblMetazoa" id="Aqu2.1.44281_001">
    <property type="protein sequence ID" value="Aqu2.1.44281_001"/>
    <property type="gene ID" value="Aqu2.1.44281"/>
</dbReference>
<organism evidence="1">
    <name type="scientific">Amphimedon queenslandica</name>
    <name type="common">Sponge</name>
    <dbReference type="NCBI Taxonomy" id="400682"/>
    <lineage>
        <taxon>Eukaryota</taxon>
        <taxon>Metazoa</taxon>
        <taxon>Porifera</taxon>
        <taxon>Demospongiae</taxon>
        <taxon>Heteroscleromorpha</taxon>
        <taxon>Haplosclerida</taxon>
        <taxon>Niphatidae</taxon>
        <taxon>Amphimedon</taxon>
    </lineage>
</organism>